<protein>
    <submittedName>
        <fullName evidence="1">Contact-dependent growth inhibition system immunity protein</fullName>
    </submittedName>
</protein>
<dbReference type="RefSeq" id="WP_377489065.1">
    <property type="nucleotide sequence ID" value="NZ_JBHMDO010000003.1"/>
</dbReference>
<sequence>MNSLISFDLNKNLQELDGNDWGEPNYNSGLVVTCHALRTKPLKDFTAADLRIMIGQQINSEYLIPMALELLAKDPFVKGDCYKGDLLASVLQTASDFWDLHPDLNYELDNIMIEVDCFIEVLSPLAENYNKVRGNWA</sequence>
<name>A0ABV5KKN6_9BACL</name>
<keyword evidence="2" id="KW-1185">Reference proteome</keyword>
<dbReference type="InterPro" id="IPR040547">
    <property type="entry name" value="CdiI"/>
</dbReference>
<accession>A0ABV5KKN6</accession>
<proteinExistence type="predicted"/>
<organism evidence="1 2">
    <name type="scientific">Paenibacillus aurantiacus</name>
    <dbReference type="NCBI Taxonomy" id="1936118"/>
    <lineage>
        <taxon>Bacteria</taxon>
        <taxon>Bacillati</taxon>
        <taxon>Bacillota</taxon>
        <taxon>Bacilli</taxon>
        <taxon>Bacillales</taxon>
        <taxon>Paenibacillaceae</taxon>
        <taxon>Paenibacillus</taxon>
    </lineage>
</organism>
<dbReference type="Proteomes" id="UP001589747">
    <property type="component" value="Unassembled WGS sequence"/>
</dbReference>
<evidence type="ECO:0000313" key="1">
    <source>
        <dbReference type="EMBL" id="MFB9324697.1"/>
    </source>
</evidence>
<gene>
    <name evidence="1" type="ORF">ACFFSY_01930</name>
</gene>
<dbReference type="EMBL" id="JBHMDO010000003">
    <property type="protein sequence ID" value="MFB9324697.1"/>
    <property type="molecule type" value="Genomic_DNA"/>
</dbReference>
<dbReference type="Pfam" id="PF18616">
    <property type="entry name" value="CdiI_3"/>
    <property type="match status" value="1"/>
</dbReference>
<comment type="caution">
    <text evidence="1">The sequence shown here is derived from an EMBL/GenBank/DDBJ whole genome shotgun (WGS) entry which is preliminary data.</text>
</comment>
<reference evidence="1 2" key="1">
    <citation type="submission" date="2024-09" db="EMBL/GenBank/DDBJ databases">
        <authorList>
            <person name="Sun Q."/>
            <person name="Mori K."/>
        </authorList>
    </citation>
    <scope>NUCLEOTIDE SEQUENCE [LARGE SCALE GENOMIC DNA]</scope>
    <source>
        <strain evidence="1 2">TISTR 2452</strain>
    </source>
</reference>
<evidence type="ECO:0000313" key="2">
    <source>
        <dbReference type="Proteomes" id="UP001589747"/>
    </source>
</evidence>
<dbReference type="CDD" id="cd20691">
    <property type="entry name" value="CdiI_EC536-like"/>
    <property type="match status" value="1"/>
</dbReference>